<protein>
    <submittedName>
        <fullName evidence="2">Uncharacterized protein</fullName>
    </submittedName>
</protein>
<feature type="region of interest" description="Disordered" evidence="1">
    <location>
        <begin position="1"/>
        <end position="27"/>
    </location>
</feature>
<dbReference type="EMBL" id="PGCJ01001614">
    <property type="protein sequence ID" value="PLW04586.1"/>
    <property type="molecule type" value="Genomic_DNA"/>
</dbReference>
<organism evidence="2 3">
    <name type="scientific">Puccinia coronata f. sp. avenae</name>
    <dbReference type="NCBI Taxonomy" id="200324"/>
    <lineage>
        <taxon>Eukaryota</taxon>
        <taxon>Fungi</taxon>
        <taxon>Dikarya</taxon>
        <taxon>Basidiomycota</taxon>
        <taxon>Pucciniomycotina</taxon>
        <taxon>Pucciniomycetes</taxon>
        <taxon>Pucciniales</taxon>
        <taxon>Pucciniaceae</taxon>
        <taxon>Puccinia</taxon>
    </lineage>
</organism>
<accession>A0A2N5RUB2</accession>
<gene>
    <name evidence="2" type="ORF">PCANC_28960</name>
</gene>
<proteinExistence type="predicted"/>
<name>A0A2N5RUB2_9BASI</name>
<dbReference type="Proteomes" id="UP000235388">
    <property type="component" value="Unassembled WGS sequence"/>
</dbReference>
<reference evidence="2 3" key="1">
    <citation type="submission" date="2017-11" db="EMBL/GenBank/DDBJ databases">
        <title>De novo assembly and phasing of dikaryotic genomes from two isolates of Puccinia coronata f. sp. avenae, the causal agent of oat crown rust.</title>
        <authorList>
            <person name="Miller M.E."/>
            <person name="Zhang Y."/>
            <person name="Omidvar V."/>
            <person name="Sperschneider J."/>
            <person name="Schwessinger B."/>
            <person name="Raley C."/>
            <person name="Palmer J.M."/>
            <person name="Garnica D."/>
            <person name="Upadhyaya N."/>
            <person name="Rathjen J."/>
            <person name="Taylor J.M."/>
            <person name="Park R.F."/>
            <person name="Dodds P.N."/>
            <person name="Hirsch C.D."/>
            <person name="Kianian S.F."/>
            <person name="Figueroa M."/>
        </authorList>
    </citation>
    <scope>NUCLEOTIDE SEQUENCE [LARGE SCALE GENOMIC DNA]</scope>
    <source>
        <strain evidence="2">12NC29</strain>
    </source>
</reference>
<comment type="caution">
    <text evidence="2">The sequence shown here is derived from an EMBL/GenBank/DDBJ whole genome shotgun (WGS) entry which is preliminary data.</text>
</comment>
<feature type="region of interest" description="Disordered" evidence="1">
    <location>
        <begin position="43"/>
        <end position="62"/>
    </location>
</feature>
<evidence type="ECO:0000256" key="1">
    <source>
        <dbReference type="SAM" id="MobiDB-lite"/>
    </source>
</evidence>
<feature type="non-terminal residue" evidence="2">
    <location>
        <position position="62"/>
    </location>
</feature>
<sequence length="62" mass="6541">MKQSDGVGSGPVSQRLDGGSPEDAPSVLKLRMMGVPWGGKFTPGGLLKENPTFNPPHHMTPL</sequence>
<evidence type="ECO:0000313" key="3">
    <source>
        <dbReference type="Proteomes" id="UP000235388"/>
    </source>
</evidence>
<dbReference type="AlphaFoldDB" id="A0A2N5RUB2"/>
<keyword evidence="3" id="KW-1185">Reference proteome</keyword>
<evidence type="ECO:0000313" key="2">
    <source>
        <dbReference type="EMBL" id="PLW04586.1"/>
    </source>
</evidence>